<dbReference type="GeneID" id="24133668"/>
<feature type="region of interest" description="Disordered" evidence="3">
    <location>
        <begin position="189"/>
        <end position="270"/>
    </location>
</feature>
<dbReference type="STRING" id="695850.A0A067C2G2"/>
<evidence type="ECO:0000313" key="5">
    <source>
        <dbReference type="Proteomes" id="UP000030745"/>
    </source>
</evidence>
<dbReference type="GO" id="GO:0000290">
    <property type="term" value="P:deadenylation-dependent decapping of nuclear-transcribed mRNA"/>
    <property type="evidence" value="ECO:0007669"/>
    <property type="project" value="InterPro"/>
</dbReference>
<feature type="compositionally biased region" description="Low complexity" evidence="3">
    <location>
        <begin position="95"/>
        <end position="105"/>
    </location>
</feature>
<accession>A0A067C2G2</accession>
<keyword evidence="5" id="KW-1185">Reference proteome</keyword>
<evidence type="ECO:0000256" key="2">
    <source>
        <dbReference type="ARBA" id="ARBA00022490"/>
    </source>
</evidence>
<dbReference type="OrthoDB" id="74835at2759"/>
<dbReference type="PANTHER" id="PTHR21551">
    <property type="entry name" value="TOPOISOMERASE II-ASSOCIATED PROTEIN PAT1"/>
    <property type="match status" value="1"/>
</dbReference>
<evidence type="ECO:0000313" key="4">
    <source>
        <dbReference type="EMBL" id="KDO23330.1"/>
    </source>
</evidence>
<dbReference type="Proteomes" id="UP000030745">
    <property type="component" value="Unassembled WGS sequence"/>
</dbReference>
<feature type="region of interest" description="Disordered" evidence="3">
    <location>
        <begin position="76"/>
        <end position="105"/>
    </location>
</feature>
<dbReference type="KEGG" id="spar:SPRG_11644"/>
<proteinExistence type="predicted"/>
<evidence type="ECO:0008006" key="6">
    <source>
        <dbReference type="Google" id="ProtNLM"/>
    </source>
</evidence>
<organism evidence="4 5">
    <name type="scientific">Saprolegnia parasitica (strain CBS 223.65)</name>
    <dbReference type="NCBI Taxonomy" id="695850"/>
    <lineage>
        <taxon>Eukaryota</taxon>
        <taxon>Sar</taxon>
        <taxon>Stramenopiles</taxon>
        <taxon>Oomycota</taxon>
        <taxon>Saprolegniomycetes</taxon>
        <taxon>Saprolegniales</taxon>
        <taxon>Saprolegniaceae</taxon>
        <taxon>Saprolegnia</taxon>
    </lineage>
</organism>
<dbReference type="EMBL" id="KK583255">
    <property type="protein sequence ID" value="KDO23330.1"/>
    <property type="molecule type" value="Genomic_DNA"/>
</dbReference>
<dbReference type="GO" id="GO:0000932">
    <property type="term" value="C:P-body"/>
    <property type="evidence" value="ECO:0007669"/>
    <property type="project" value="UniProtKB-SubCell"/>
</dbReference>
<dbReference type="RefSeq" id="XP_012205982.1">
    <property type="nucleotide sequence ID" value="XM_012350592.1"/>
</dbReference>
<keyword evidence="2" id="KW-0963">Cytoplasm</keyword>
<dbReference type="InterPro" id="IPR039900">
    <property type="entry name" value="Pat1-like"/>
</dbReference>
<dbReference type="PANTHER" id="PTHR21551:SF0">
    <property type="entry name" value="PROTEIN ASSOCIATED WITH TOPO II RELATED-1, ISOFORM A"/>
    <property type="match status" value="1"/>
</dbReference>
<dbReference type="VEuPathDB" id="FungiDB:SPRG_11644"/>
<protein>
    <recommendedName>
        <fullName evidence="6">mRNA decay factor PAT1 domain-containing protein</fullName>
    </recommendedName>
</protein>
<reference evidence="4 5" key="1">
    <citation type="journal article" date="2013" name="PLoS Genet.">
        <title>Distinctive expansion of potential virulence genes in the genome of the oomycete fish pathogen Saprolegnia parasitica.</title>
        <authorList>
            <person name="Jiang R.H."/>
            <person name="de Bruijn I."/>
            <person name="Haas B.J."/>
            <person name="Belmonte R."/>
            <person name="Lobach L."/>
            <person name="Christie J."/>
            <person name="van den Ackerveken G."/>
            <person name="Bottin A."/>
            <person name="Bulone V."/>
            <person name="Diaz-Moreno S.M."/>
            <person name="Dumas B."/>
            <person name="Fan L."/>
            <person name="Gaulin E."/>
            <person name="Govers F."/>
            <person name="Grenville-Briggs L.J."/>
            <person name="Horner N.R."/>
            <person name="Levin J.Z."/>
            <person name="Mammella M."/>
            <person name="Meijer H.J."/>
            <person name="Morris P."/>
            <person name="Nusbaum C."/>
            <person name="Oome S."/>
            <person name="Phillips A.J."/>
            <person name="van Rooyen D."/>
            <person name="Rzeszutek E."/>
            <person name="Saraiva M."/>
            <person name="Secombes C.J."/>
            <person name="Seidl M.F."/>
            <person name="Snel B."/>
            <person name="Stassen J.H."/>
            <person name="Sykes S."/>
            <person name="Tripathy S."/>
            <person name="van den Berg H."/>
            <person name="Vega-Arreguin J.C."/>
            <person name="Wawra S."/>
            <person name="Young S.K."/>
            <person name="Zeng Q."/>
            <person name="Dieguez-Uribeondo J."/>
            <person name="Russ C."/>
            <person name="Tyler B.M."/>
            <person name="van West P."/>
        </authorList>
    </citation>
    <scope>NUCLEOTIDE SEQUENCE [LARGE SCALE GENOMIC DNA]</scope>
    <source>
        <strain evidence="4 5">CBS 223.65</strain>
    </source>
</reference>
<name>A0A067C2G2_SAPPC</name>
<evidence type="ECO:0000256" key="1">
    <source>
        <dbReference type="ARBA" id="ARBA00004201"/>
    </source>
</evidence>
<feature type="compositionally biased region" description="Pro residues" evidence="3">
    <location>
        <begin position="196"/>
        <end position="268"/>
    </location>
</feature>
<dbReference type="GO" id="GO:0033962">
    <property type="term" value="P:P-body assembly"/>
    <property type="evidence" value="ECO:0007669"/>
    <property type="project" value="TreeGrafter"/>
</dbReference>
<comment type="subcellular location">
    <subcellularLocation>
        <location evidence="1">Cytoplasm</location>
        <location evidence="1">P-body</location>
    </subcellularLocation>
</comment>
<dbReference type="GO" id="GO:0003723">
    <property type="term" value="F:RNA binding"/>
    <property type="evidence" value="ECO:0007669"/>
    <property type="project" value="TreeGrafter"/>
</dbReference>
<dbReference type="OMA" id="HMMPPPH"/>
<sequence length="672" mass="73917">MASESVGSLGFFTGVSVDDKKYESLLEDLRAHDLLGPVDDALDNYPYPMGPTTASSRPFVLHDNLSAIFMGNVHMPGSEAPPASEQSKPKGKVSAPPGFAAAPQGAAPTQADLEWARSQQEFAMLREEFSKKAAPETAVFGFGNAGLGISSAPSTSSAYLYAEDDEDDGILEDLKLKSLGLTEDEETVAPANALAVPPPLPTTTPTPPPGWGPPAGALPPPGMMPPPGTMPPPGVMPPPTGNMPRPPPGWRPEHGPPPPPQGMMPPHGFPHHPPPHMLPPHMMPPPHMMMRPPFPPPPHVLLQERVFQVMMPRDIQFVVQQELKQIRSSDPFSDDYYFHNYMVKRDRARQQALPGQPPLPLPSWKLEHVKSFDPRDVSRANKSRTWETENHVLGRTSKTSLYRPRELLNLHKVDEQPKDVTVVDVLNRPEEELGASVFRNDTWSKRQRIDAGIVHLLALQDARHLLDARRINVQQFHQMDTAQMDPALIELRERTTRLLLDLASVLGVSTVNGEATCDPPALDAILSVSKGKKLVCRALPLLHPSARFVLFPFLVQYMLAQTHRITDQLTADEAAADDRLAQTLVVTMMYHSVPADVLAKALAYALDRQSLASLSLVLHHRSRAELLQALLQKGGTTCETAAEDVKAAWMKYQDRFVDLASQIKEAAMQQQP</sequence>
<dbReference type="AlphaFoldDB" id="A0A067C2G2"/>
<gene>
    <name evidence="4" type="ORF">SPRG_11644</name>
</gene>
<evidence type="ECO:0000256" key="3">
    <source>
        <dbReference type="SAM" id="MobiDB-lite"/>
    </source>
</evidence>